<feature type="non-terminal residue" evidence="2">
    <location>
        <position position="376"/>
    </location>
</feature>
<name>A0ABU6Y170_9FABA</name>
<gene>
    <name evidence="2" type="ORF">PIB30_001373</name>
</gene>
<feature type="compositionally biased region" description="Low complexity" evidence="1">
    <location>
        <begin position="166"/>
        <end position="177"/>
    </location>
</feature>
<evidence type="ECO:0000313" key="2">
    <source>
        <dbReference type="EMBL" id="MED6203679.1"/>
    </source>
</evidence>
<dbReference type="Proteomes" id="UP001341840">
    <property type="component" value="Unassembled WGS sequence"/>
</dbReference>
<protein>
    <recommendedName>
        <fullName evidence="4">DUF4283 domain-containing protein</fullName>
    </recommendedName>
</protein>
<comment type="caution">
    <text evidence="2">The sequence shown here is derived from an EMBL/GenBank/DDBJ whole genome shotgun (WGS) entry which is preliminary data.</text>
</comment>
<dbReference type="EMBL" id="JASCZI010241658">
    <property type="protein sequence ID" value="MED6203679.1"/>
    <property type="molecule type" value="Genomic_DNA"/>
</dbReference>
<evidence type="ECO:0000313" key="3">
    <source>
        <dbReference type="Proteomes" id="UP001341840"/>
    </source>
</evidence>
<organism evidence="2 3">
    <name type="scientific">Stylosanthes scabra</name>
    <dbReference type="NCBI Taxonomy" id="79078"/>
    <lineage>
        <taxon>Eukaryota</taxon>
        <taxon>Viridiplantae</taxon>
        <taxon>Streptophyta</taxon>
        <taxon>Embryophyta</taxon>
        <taxon>Tracheophyta</taxon>
        <taxon>Spermatophyta</taxon>
        <taxon>Magnoliopsida</taxon>
        <taxon>eudicotyledons</taxon>
        <taxon>Gunneridae</taxon>
        <taxon>Pentapetalae</taxon>
        <taxon>rosids</taxon>
        <taxon>fabids</taxon>
        <taxon>Fabales</taxon>
        <taxon>Fabaceae</taxon>
        <taxon>Papilionoideae</taxon>
        <taxon>50 kb inversion clade</taxon>
        <taxon>dalbergioids sensu lato</taxon>
        <taxon>Dalbergieae</taxon>
        <taxon>Pterocarpus clade</taxon>
        <taxon>Stylosanthes</taxon>
    </lineage>
</organism>
<accession>A0ABU6Y170</accession>
<evidence type="ECO:0000256" key="1">
    <source>
        <dbReference type="SAM" id="MobiDB-lite"/>
    </source>
</evidence>
<feature type="compositionally biased region" description="Polar residues" evidence="1">
    <location>
        <begin position="182"/>
        <end position="212"/>
    </location>
</feature>
<feature type="region of interest" description="Disordered" evidence="1">
    <location>
        <begin position="150"/>
        <end position="233"/>
    </location>
</feature>
<reference evidence="2 3" key="1">
    <citation type="journal article" date="2023" name="Plants (Basel)">
        <title>Bridging the Gap: Combining Genomics and Transcriptomics Approaches to Understand Stylosanthes scabra, an Orphan Legume from the Brazilian Caatinga.</title>
        <authorList>
            <person name="Ferreira-Neto J.R.C."/>
            <person name="da Silva M.D."/>
            <person name="Binneck E."/>
            <person name="de Melo N.F."/>
            <person name="da Silva R.H."/>
            <person name="de Melo A.L.T.M."/>
            <person name="Pandolfi V."/>
            <person name="Bustamante F.O."/>
            <person name="Brasileiro-Vidal A.C."/>
            <person name="Benko-Iseppon A.M."/>
        </authorList>
    </citation>
    <scope>NUCLEOTIDE SEQUENCE [LARGE SCALE GENOMIC DNA]</scope>
    <source>
        <tissue evidence="2">Leaves</tissue>
    </source>
</reference>
<proteinExistence type="predicted"/>
<evidence type="ECO:0008006" key="4">
    <source>
        <dbReference type="Google" id="ProtNLM"/>
    </source>
</evidence>
<keyword evidence="3" id="KW-1185">Reference proteome</keyword>
<sequence length="376" mass="42421">MDLLLDEWSGPGEIEIRDVGPYRCLITFSSEEIRDGAMNDELLLSVFDEVRAHWDIFGSLSRRVWIEVMGMPVKLWCVENFRKIAEQWGKVVRFDDRAEEWKSFSIARVLVNTFQWEFINKWINVKVEDYVFEVMVKEVGAEVYNVQLHPDRDEDDPSTIDNSRSVTPTAAPCAAVTRRSPENTNDGNLNSQSINDALIGESNSDAANNGIASDNVDDGVVTESKRRKTGWEEGDLERMGREYRIGMEMDIGPLSLDWDLMILEAQIQKAVVRRKTNEALVVKECGLKGIREIGPHISDDNNSSNSCWQKREAEMGCGPNNREDNGLQMNDDCMSANSCPFPPGFGSCGMGTHVHREIRDCSIPEVVYETQTAGVK</sequence>